<proteinExistence type="predicted"/>
<dbReference type="SUPFAM" id="SSF82215">
    <property type="entry name" value="C-terminal autoproteolytic domain of nucleoporin nup98"/>
    <property type="match status" value="1"/>
</dbReference>
<feature type="domain" description="Peptidase S59" evidence="9">
    <location>
        <begin position="36"/>
        <end position="172"/>
    </location>
</feature>
<dbReference type="GeneID" id="116200041"/>
<evidence type="ECO:0000256" key="2">
    <source>
        <dbReference type="ARBA" id="ARBA00022448"/>
    </source>
</evidence>
<evidence type="ECO:0000259" key="9">
    <source>
        <dbReference type="PROSITE" id="PS51434"/>
    </source>
</evidence>
<accession>A0A6P8CYR0</accession>
<keyword evidence="7" id="KW-0539">Nucleus</keyword>
<dbReference type="RefSeq" id="XP_031386566.1">
    <property type="nucleotide sequence ID" value="XM_031530706.1"/>
</dbReference>
<dbReference type="PANTHER" id="PTHR23198">
    <property type="entry name" value="NUCLEOPORIN"/>
    <property type="match status" value="1"/>
</dbReference>
<dbReference type="InterPro" id="IPR037665">
    <property type="entry name" value="Nucleoporin_S59-like"/>
</dbReference>
<dbReference type="Pfam" id="PF12110">
    <property type="entry name" value="Nup96"/>
    <property type="match status" value="1"/>
</dbReference>
<dbReference type="Pfam" id="PF04096">
    <property type="entry name" value="Nucleoporin2"/>
    <property type="match status" value="1"/>
</dbReference>
<dbReference type="Gene3D" id="1.25.40.690">
    <property type="match status" value="1"/>
</dbReference>
<gene>
    <name evidence="11" type="primary">LOC116200041</name>
</gene>
<sequence length="1029" mass="115451">MELPSVSGGSCLHCLRSLPAPASVMEPGVPFPTLESPGYFMQPSPEELAARERKDPGYLSRVRDFTVGRFGYGCVKFSGETDVRWLDLNRIVKFGRNEIVVYEDESTKPVVGQGLNKAAEVTLVLQMQLAYSGDGQLNDVVDKLREITERQGATFVQYDQTYGLWKFSVQHFSRFGLSDSDEEDITMDAIPAAQHAQEMNGGEMSDIDEEPQISPDGPELAHSLPAHLGLDPARMREMRMLMFPAEEELEYYGERHSQERSDFTKGYARSPLQNSAQRSQKSGSASVRKTSLALLEYKPGGVESSPPGTILLSQHNKGIPLKAAKTEGFNLDVSCETPVSGYHSHCVVDSGLFMGRSFRVGWGPNGILVHSGAAVGSSGSNKALSSVITLEKVAIDKAVRGENEKVRKELIELAFDAPLNLHQAIEHEAREVEVGSSKLKLQSLVADRVILSDICRNYVDIVERQLEVPGLSSSTRLVLMHQVMVWELIKVLFSEREHNGQSKSVGADNEEDVMEDMKDGSPEVDPEALPLMRRAEFSYWLREYVCDRVQTEVSSLSESNYLEQLFSLLTGRQLDSAVELAVSKGDVRLACLLSQAGGSSVNRSDISRQLDLWRINGLDFNFIEKGRIKIYELLAGNIDGALRDVKIDWKRFLGLLMWYQQPPDTSLPEIFKTYQCQLNDGRAPYPFPVYIDEGSPKDAIDWSIKDRFDFSYYLMLLHANQGGDFGFLKRMFSSFCSTNDPLDCHMIWHQRALLEAVGAISSNDLHVLDMGLISQLLCLGQIHWAIYVVLHMPYHGDCPYLQATVVREILFQYCECWSTDDSQRQFIENLGVPSAWLHEAMAIYYNYYGDVWKSLEHFMECSNWQKAHTIFVTSVAHSLFLSGKHSDIWRLVSLMEDYKSEIENWDLGAGIYISFYSIKSSLLDEESSMGEPESLDQKNTVCKDFLGQLSESLEVWGDRLPLDARVAYSKMAEEISSLLIADISDGPNRDVQLSCFDTVCSAPIPEDLRSSHFQDAVSLFTCYLSELAS</sequence>
<dbReference type="GO" id="GO:0015031">
    <property type="term" value="P:protein transport"/>
    <property type="evidence" value="ECO:0007669"/>
    <property type="project" value="UniProtKB-KW"/>
</dbReference>
<reference evidence="11" key="2">
    <citation type="submission" date="2025-08" db="UniProtKB">
        <authorList>
            <consortium name="RefSeq"/>
        </authorList>
    </citation>
    <scope>IDENTIFICATION</scope>
    <source>
        <tissue evidence="11">Leaf</tissue>
    </source>
</reference>
<keyword evidence="3" id="KW-0509">mRNA transport</keyword>
<evidence type="ECO:0000256" key="1">
    <source>
        <dbReference type="ARBA" id="ARBA00004567"/>
    </source>
</evidence>
<keyword evidence="10" id="KW-1185">Reference proteome</keyword>
<keyword evidence="6" id="KW-0906">Nuclear pore complex</keyword>
<dbReference type="GO" id="GO:0051028">
    <property type="term" value="P:mRNA transport"/>
    <property type="evidence" value="ECO:0007669"/>
    <property type="project" value="UniProtKB-KW"/>
</dbReference>
<evidence type="ECO:0000313" key="11">
    <source>
        <dbReference type="RefSeq" id="XP_031386566.1"/>
    </source>
</evidence>
<evidence type="ECO:0000256" key="5">
    <source>
        <dbReference type="ARBA" id="ARBA00023010"/>
    </source>
</evidence>
<comment type="subcellular location">
    <subcellularLocation>
        <location evidence="1">Nucleus</location>
        <location evidence="1">Nuclear pore complex</location>
    </subcellularLocation>
</comment>
<feature type="region of interest" description="Disordered" evidence="8">
    <location>
        <begin position="500"/>
        <end position="525"/>
    </location>
</feature>
<keyword evidence="4" id="KW-0653">Protein transport</keyword>
<name>A0A6P8CYR0_PUNGR</name>
<keyword evidence="5" id="KW-0811">Translocation</keyword>
<dbReference type="GO" id="GO:0017056">
    <property type="term" value="F:structural constituent of nuclear pore"/>
    <property type="evidence" value="ECO:0007669"/>
    <property type="project" value="InterPro"/>
</dbReference>
<dbReference type="GO" id="GO:0005643">
    <property type="term" value="C:nuclear pore"/>
    <property type="evidence" value="ECO:0007669"/>
    <property type="project" value="UniProtKB-SubCell"/>
</dbReference>
<evidence type="ECO:0000256" key="4">
    <source>
        <dbReference type="ARBA" id="ARBA00022927"/>
    </source>
</evidence>
<dbReference type="InterPro" id="IPR007230">
    <property type="entry name" value="Nup98_auto-Pept-S59_dom"/>
</dbReference>
<dbReference type="AlphaFoldDB" id="A0A6P8CYR0"/>
<organism evidence="10 11">
    <name type="scientific">Punica granatum</name>
    <name type="common">Pomegranate</name>
    <dbReference type="NCBI Taxonomy" id="22663"/>
    <lineage>
        <taxon>Eukaryota</taxon>
        <taxon>Viridiplantae</taxon>
        <taxon>Streptophyta</taxon>
        <taxon>Embryophyta</taxon>
        <taxon>Tracheophyta</taxon>
        <taxon>Spermatophyta</taxon>
        <taxon>Magnoliopsida</taxon>
        <taxon>eudicotyledons</taxon>
        <taxon>Gunneridae</taxon>
        <taxon>Pentapetalae</taxon>
        <taxon>rosids</taxon>
        <taxon>malvids</taxon>
        <taxon>Myrtales</taxon>
        <taxon>Lythraceae</taxon>
        <taxon>Punica</taxon>
    </lineage>
</organism>
<dbReference type="PROSITE" id="PS51434">
    <property type="entry name" value="NUP_C"/>
    <property type="match status" value="1"/>
</dbReference>
<dbReference type="InterPro" id="IPR036903">
    <property type="entry name" value="Nup98_auto-Pept-S59_dom_sf"/>
</dbReference>
<dbReference type="Proteomes" id="UP000515151">
    <property type="component" value="Chromosome 3"/>
</dbReference>
<dbReference type="Gene3D" id="3.30.1610.10">
    <property type="entry name" value="Peptidase S59, nucleoporin"/>
    <property type="match status" value="1"/>
</dbReference>
<evidence type="ECO:0000256" key="6">
    <source>
        <dbReference type="ARBA" id="ARBA00023132"/>
    </source>
</evidence>
<dbReference type="InterPro" id="IPR021967">
    <property type="entry name" value="Nup98_C"/>
</dbReference>
<evidence type="ECO:0000256" key="3">
    <source>
        <dbReference type="ARBA" id="ARBA00022816"/>
    </source>
</evidence>
<reference evidence="10" key="1">
    <citation type="journal article" date="2020" name="Plant Biotechnol. J.">
        <title>The pomegranate (Punica granatum L.) draft genome dissects genetic divergence between soft- and hard-seeded cultivars.</title>
        <authorList>
            <person name="Luo X."/>
            <person name="Li H."/>
            <person name="Wu Z."/>
            <person name="Yao W."/>
            <person name="Zhao P."/>
            <person name="Cao D."/>
            <person name="Yu H."/>
            <person name="Li K."/>
            <person name="Poudel K."/>
            <person name="Zhao D."/>
            <person name="Zhang F."/>
            <person name="Xia X."/>
            <person name="Chen L."/>
            <person name="Wang Q."/>
            <person name="Jing D."/>
            <person name="Cao S."/>
        </authorList>
    </citation>
    <scope>NUCLEOTIDE SEQUENCE [LARGE SCALE GENOMIC DNA]</scope>
    <source>
        <strain evidence="10">cv. Tunisia</strain>
    </source>
</reference>
<dbReference type="PANTHER" id="PTHR23198:SF26">
    <property type="entry name" value="NUCLEAR PORE COMPLEX PROTEIN NUP96"/>
    <property type="match status" value="1"/>
</dbReference>
<keyword evidence="2" id="KW-0813">Transport</keyword>
<evidence type="ECO:0000256" key="7">
    <source>
        <dbReference type="ARBA" id="ARBA00023242"/>
    </source>
</evidence>
<evidence type="ECO:0000313" key="10">
    <source>
        <dbReference type="Proteomes" id="UP000515151"/>
    </source>
</evidence>
<evidence type="ECO:0000256" key="8">
    <source>
        <dbReference type="SAM" id="MobiDB-lite"/>
    </source>
</evidence>
<dbReference type="FunFam" id="1.25.40.690:FF:000002">
    <property type="entry name" value="Nuclear pore complex protein NUP96"/>
    <property type="match status" value="1"/>
</dbReference>
<protein>
    <submittedName>
        <fullName evidence="11">Nuclear pore complex protein NUP96</fullName>
    </submittedName>
</protein>
<dbReference type="OrthoDB" id="3797628at2759"/>